<dbReference type="EMBL" id="BSFE01000004">
    <property type="protein sequence ID" value="GLK52393.1"/>
    <property type="molecule type" value="Genomic_DNA"/>
</dbReference>
<evidence type="ECO:0000259" key="15">
    <source>
        <dbReference type="Pfam" id="PF07715"/>
    </source>
</evidence>
<organism evidence="16 17">
    <name type="scientific">Maricaulis virginensis</name>
    <dbReference type="NCBI Taxonomy" id="144022"/>
    <lineage>
        <taxon>Bacteria</taxon>
        <taxon>Pseudomonadati</taxon>
        <taxon>Pseudomonadota</taxon>
        <taxon>Alphaproteobacteria</taxon>
        <taxon>Maricaulales</taxon>
        <taxon>Maricaulaceae</taxon>
        <taxon>Maricaulis</taxon>
    </lineage>
</organism>
<dbReference type="InterPro" id="IPR000531">
    <property type="entry name" value="Beta-barrel_TonB"/>
</dbReference>
<protein>
    <submittedName>
        <fullName evidence="16">TonB-dependent receptor</fullName>
    </submittedName>
</protein>
<comment type="similarity">
    <text evidence="11 12">Belongs to the TonB-dependent receptor family.</text>
</comment>
<keyword evidence="13" id="KW-0732">Signal</keyword>
<evidence type="ECO:0000259" key="14">
    <source>
        <dbReference type="Pfam" id="PF00593"/>
    </source>
</evidence>
<feature type="domain" description="TonB-dependent receptor plug" evidence="15">
    <location>
        <begin position="47"/>
        <end position="156"/>
    </location>
</feature>
<dbReference type="PANTHER" id="PTHR32552:SF81">
    <property type="entry name" value="TONB-DEPENDENT OUTER MEMBRANE RECEPTOR"/>
    <property type="match status" value="1"/>
</dbReference>
<dbReference type="PANTHER" id="PTHR32552">
    <property type="entry name" value="FERRICHROME IRON RECEPTOR-RELATED"/>
    <property type="match status" value="1"/>
</dbReference>
<evidence type="ECO:0000313" key="16">
    <source>
        <dbReference type="EMBL" id="GLK52393.1"/>
    </source>
</evidence>
<proteinExistence type="inferred from homology"/>
<keyword evidence="2 11" id="KW-0813">Transport</keyword>
<evidence type="ECO:0000256" key="10">
    <source>
        <dbReference type="ARBA" id="ARBA00023237"/>
    </source>
</evidence>
<evidence type="ECO:0000256" key="7">
    <source>
        <dbReference type="ARBA" id="ARBA00023065"/>
    </source>
</evidence>
<evidence type="ECO:0000256" key="2">
    <source>
        <dbReference type="ARBA" id="ARBA00022448"/>
    </source>
</evidence>
<evidence type="ECO:0000256" key="5">
    <source>
        <dbReference type="ARBA" id="ARBA00022692"/>
    </source>
</evidence>
<evidence type="ECO:0000256" key="6">
    <source>
        <dbReference type="ARBA" id="ARBA00023004"/>
    </source>
</evidence>
<keyword evidence="5 11" id="KW-0812">Transmembrane</keyword>
<gene>
    <name evidence="16" type="primary">fyuA_1</name>
    <name evidence="16" type="ORF">GCM10017621_19010</name>
</gene>
<keyword evidence="6" id="KW-0408">Iron</keyword>
<evidence type="ECO:0000256" key="9">
    <source>
        <dbReference type="ARBA" id="ARBA00023136"/>
    </source>
</evidence>
<sequence>MFNRQFLLAGTAGILVFGLAQPAMPQEAADSSADVITILGEKIERSLQDTPTSVAVTTAERIGNENIRTLFDIVNRTANVGETYGPTEFTIRGIASHNVSGGGTGGLASIYVDGVAVPDGVTGTSAGPFNMWDVEQVEILRGPQSTLQGRNSLAGAIVVQSRAPTWDWDARARLSATDQDDVTLSFAGGGPIVEDQVAFRIAIENREFDGIVGNPTRGGTVDSVSNLHARARLLIEPEAVPGLSVLGSYTHYEQESGYPYTYIRTDTPDFFDNRINTSDAPNSNDSTTDMVTLNIDYALADRVVLTSLTAWSLVDTYLQYDNDLSAQPAAYGDTDNETETLTQEFRLDYSGDRLTGLVGLYLSDREVDNASSSLTLVNTPETTLVGVLQGPPFGLDAATAAFAAGLYVSALPQIAVSYGSQAPSSIETSALFADGRFELTPRLTLLGGFRYDRETYTITSDQTAVFAGTYPDPALYGPYAPVIAGLNQVVDLFVAQAGASAPTDSRDFEAFLPKLGLTYNWTDDLSTSAIVQRGYRSGGSTVNIARSTVVPYDPEYTWNYEFSLRSLWLDGDLSVNANAYYIDWTDQQVWVNLGLNDFDTQTENAGSSHLYGFELEVAHRISRGFDWYASLGHTKTEFDDFVIVNGSSTDDLSGSEFAYAPAWTLAAGANWTWSNGLFANLNGSHRSEEYTVTGVSQAGSEVAARTLVNGSVGYEQDSWAVSLFVNNVFDEDYFQYRRSNLPYAILGQPRVVGVTLETNW</sequence>
<dbReference type="RefSeq" id="WP_271186761.1">
    <property type="nucleotide sequence ID" value="NZ_BSFE01000004.1"/>
</dbReference>
<keyword evidence="4" id="KW-0410">Iron transport</keyword>
<dbReference type="GO" id="GO:0006826">
    <property type="term" value="P:iron ion transport"/>
    <property type="evidence" value="ECO:0007669"/>
    <property type="project" value="UniProtKB-KW"/>
</dbReference>
<evidence type="ECO:0000256" key="4">
    <source>
        <dbReference type="ARBA" id="ARBA00022496"/>
    </source>
</evidence>
<comment type="subcellular location">
    <subcellularLocation>
        <location evidence="1 11">Cell outer membrane</location>
        <topology evidence="1 11">Multi-pass membrane protein</topology>
    </subcellularLocation>
</comment>
<dbReference type="PROSITE" id="PS52016">
    <property type="entry name" value="TONB_DEPENDENT_REC_3"/>
    <property type="match status" value="1"/>
</dbReference>
<evidence type="ECO:0000256" key="13">
    <source>
        <dbReference type="SAM" id="SignalP"/>
    </source>
</evidence>
<keyword evidence="17" id="KW-1185">Reference proteome</keyword>
<keyword evidence="16" id="KW-0675">Receptor</keyword>
<keyword evidence="3 11" id="KW-1134">Transmembrane beta strand</keyword>
<dbReference type="Pfam" id="PF00593">
    <property type="entry name" value="TonB_dep_Rec_b-barrel"/>
    <property type="match status" value="1"/>
</dbReference>
<evidence type="ECO:0000256" key="8">
    <source>
        <dbReference type="ARBA" id="ARBA00023077"/>
    </source>
</evidence>
<dbReference type="AlphaFoldDB" id="A0A9W6MNS0"/>
<name>A0A9W6MNS0_9PROT</name>
<keyword evidence="7" id="KW-0406">Ion transport</keyword>
<feature type="chain" id="PRO_5040827026" evidence="13">
    <location>
        <begin position="26"/>
        <end position="760"/>
    </location>
</feature>
<dbReference type="InterPro" id="IPR039426">
    <property type="entry name" value="TonB-dep_rcpt-like"/>
</dbReference>
<keyword evidence="10 11" id="KW-0998">Cell outer membrane</keyword>
<dbReference type="InterPro" id="IPR036942">
    <property type="entry name" value="Beta-barrel_TonB_sf"/>
</dbReference>
<evidence type="ECO:0000256" key="3">
    <source>
        <dbReference type="ARBA" id="ARBA00022452"/>
    </source>
</evidence>
<dbReference type="Gene3D" id="2.40.170.20">
    <property type="entry name" value="TonB-dependent receptor, beta-barrel domain"/>
    <property type="match status" value="1"/>
</dbReference>
<accession>A0A9W6MNS0</accession>
<dbReference type="Proteomes" id="UP001143486">
    <property type="component" value="Unassembled WGS sequence"/>
</dbReference>
<dbReference type="InterPro" id="IPR012910">
    <property type="entry name" value="Plug_dom"/>
</dbReference>
<feature type="signal peptide" evidence="13">
    <location>
        <begin position="1"/>
        <end position="25"/>
    </location>
</feature>
<evidence type="ECO:0000256" key="11">
    <source>
        <dbReference type="PROSITE-ProRule" id="PRU01360"/>
    </source>
</evidence>
<dbReference type="SUPFAM" id="SSF56935">
    <property type="entry name" value="Porins"/>
    <property type="match status" value="1"/>
</dbReference>
<evidence type="ECO:0000313" key="17">
    <source>
        <dbReference type="Proteomes" id="UP001143486"/>
    </source>
</evidence>
<dbReference type="GO" id="GO:0009279">
    <property type="term" value="C:cell outer membrane"/>
    <property type="evidence" value="ECO:0007669"/>
    <property type="project" value="UniProtKB-SubCell"/>
</dbReference>
<reference evidence="16" key="1">
    <citation type="journal article" date="2014" name="Int. J. Syst. Evol. Microbiol.">
        <title>Complete genome sequence of Corynebacterium casei LMG S-19264T (=DSM 44701T), isolated from a smear-ripened cheese.</title>
        <authorList>
            <consortium name="US DOE Joint Genome Institute (JGI-PGF)"/>
            <person name="Walter F."/>
            <person name="Albersmeier A."/>
            <person name="Kalinowski J."/>
            <person name="Ruckert C."/>
        </authorList>
    </citation>
    <scope>NUCLEOTIDE SEQUENCE</scope>
    <source>
        <strain evidence="16">VKM B-1513</strain>
    </source>
</reference>
<keyword evidence="8 12" id="KW-0798">TonB box</keyword>
<keyword evidence="9 11" id="KW-0472">Membrane</keyword>
<comment type="caution">
    <text evidence="16">The sequence shown here is derived from an EMBL/GenBank/DDBJ whole genome shotgun (WGS) entry which is preliminary data.</text>
</comment>
<evidence type="ECO:0000256" key="1">
    <source>
        <dbReference type="ARBA" id="ARBA00004571"/>
    </source>
</evidence>
<feature type="domain" description="TonB-dependent receptor-like beta-barrel" evidence="14">
    <location>
        <begin position="248"/>
        <end position="728"/>
    </location>
</feature>
<dbReference type="Pfam" id="PF07715">
    <property type="entry name" value="Plug"/>
    <property type="match status" value="1"/>
</dbReference>
<evidence type="ECO:0000256" key="12">
    <source>
        <dbReference type="RuleBase" id="RU003357"/>
    </source>
</evidence>
<reference evidence="16" key="2">
    <citation type="submission" date="2023-01" db="EMBL/GenBank/DDBJ databases">
        <authorList>
            <person name="Sun Q."/>
            <person name="Evtushenko L."/>
        </authorList>
    </citation>
    <scope>NUCLEOTIDE SEQUENCE</scope>
    <source>
        <strain evidence="16">VKM B-1513</strain>
    </source>
</reference>